<name>A0A0U5JDL5_9BACT</name>
<protein>
    <submittedName>
        <fullName evidence="1">Uncharacterized protein</fullName>
    </submittedName>
</protein>
<dbReference type="EMBL" id="LN879502">
    <property type="protein sequence ID" value="CUI16868.1"/>
    <property type="molecule type" value="Genomic_DNA"/>
</dbReference>
<dbReference type="InParanoid" id="A0A0U5JDL5"/>
<accession>A0A0U5JDL5</accession>
<sequence>MIFCFYKLFGDDLEHLETYIQVLLVRAFSQDSVFVYDQHLFEESLLAQVILKAQGYTIVK</sequence>
<dbReference type="STRING" id="389348.PNK_1251"/>
<reference evidence="2" key="1">
    <citation type="submission" date="2015-09" db="EMBL/GenBank/DDBJ databases">
        <authorList>
            <person name="Bertelli C."/>
        </authorList>
    </citation>
    <scope>NUCLEOTIDE SEQUENCE [LARGE SCALE GENOMIC DNA]</scope>
    <source>
        <strain evidence="2">KNic</strain>
    </source>
</reference>
<gene>
    <name evidence="1" type="ORF">PNK_1251</name>
</gene>
<evidence type="ECO:0000313" key="1">
    <source>
        <dbReference type="EMBL" id="CUI16868.1"/>
    </source>
</evidence>
<organism evidence="1 2">
    <name type="scientific">Candidatus Protochlamydia naegleriophila</name>
    <dbReference type="NCBI Taxonomy" id="389348"/>
    <lineage>
        <taxon>Bacteria</taxon>
        <taxon>Pseudomonadati</taxon>
        <taxon>Chlamydiota</taxon>
        <taxon>Chlamydiia</taxon>
        <taxon>Parachlamydiales</taxon>
        <taxon>Parachlamydiaceae</taxon>
        <taxon>Candidatus Protochlamydia</taxon>
    </lineage>
</organism>
<dbReference type="AlphaFoldDB" id="A0A0U5JDL5"/>
<dbReference type="KEGG" id="pnl:PNK_1251"/>
<evidence type="ECO:0000313" key="2">
    <source>
        <dbReference type="Proteomes" id="UP000069902"/>
    </source>
</evidence>
<keyword evidence="2" id="KW-1185">Reference proteome</keyword>
<proteinExistence type="predicted"/>
<dbReference type="Proteomes" id="UP000069902">
    <property type="component" value="Chromosome cPNK"/>
</dbReference>